<accession>A0A857J5N7</accession>
<name>A0A857J5N7_9BURK</name>
<organism evidence="2 3">
    <name type="scientific">Xylophilus rhododendri</name>
    <dbReference type="NCBI Taxonomy" id="2697032"/>
    <lineage>
        <taxon>Bacteria</taxon>
        <taxon>Pseudomonadati</taxon>
        <taxon>Pseudomonadota</taxon>
        <taxon>Betaproteobacteria</taxon>
        <taxon>Burkholderiales</taxon>
        <taxon>Xylophilus</taxon>
    </lineage>
</organism>
<dbReference type="GO" id="GO:0043683">
    <property type="term" value="P:type IV pilus assembly"/>
    <property type="evidence" value="ECO:0007669"/>
    <property type="project" value="InterPro"/>
</dbReference>
<keyword evidence="1" id="KW-1133">Transmembrane helix</keyword>
<protein>
    <submittedName>
        <fullName evidence="2">Prepilin-type N-terminal cleavage/methylation domain-containing protein</fullName>
    </submittedName>
</protein>
<dbReference type="Pfam" id="PF07963">
    <property type="entry name" value="N_methyl"/>
    <property type="match status" value="1"/>
</dbReference>
<keyword evidence="1" id="KW-0812">Transmembrane</keyword>
<dbReference type="NCBIfam" id="TIGR02532">
    <property type="entry name" value="IV_pilin_GFxxxE"/>
    <property type="match status" value="1"/>
</dbReference>
<evidence type="ECO:0000313" key="3">
    <source>
        <dbReference type="Proteomes" id="UP000464787"/>
    </source>
</evidence>
<dbReference type="Pfam" id="PF16074">
    <property type="entry name" value="PilW"/>
    <property type="match status" value="1"/>
</dbReference>
<dbReference type="InterPro" id="IPR012902">
    <property type="entry name" value="N_methyl_site"/>
</dbReference>
<evidence type="ECO:0000256" key="1">
    <source>
        <dbReference type="SAM" id="Phobius"/>
    </source>
</evidence>
<dbReference type="KEGG" id="xyk:GT347_09235"/>
<keyword evidence="3" id="KW-1185">Reference proteome</keyword>
<reference evidence="2 3" key="1">
    <citation type="submission" date="2020-01" db="EMBL/GenBank/DDBJ databases">
        <title>Genome sequencing of strain KACC 21265.</title>
        <authorList>
            <person name="Heo J."/>
            <person name="Kim S.-J."/>
            <person name="Kim J.-S."/>
            <person name="Hong S.-B."/>
            <person name="Kwon S.-W."/>
        </authorList>
    </citation>
    <scope>NUCLEOTIDE SEQUENCE [LARGE SCALE GENOMIC DNA]</scope>
    <source>
        <strain evidence="2 3">KACC 21265</strain>
    </source>
</reference>
<dbReference type="AlphaFoldDB" id="A0A857J5N7"/>
<gene>
    <name evidence="2" type="ORF">GT347_09235</name>
</gene>
<dbReference type="Proteomes" id="UP000464787">
    <property type="component" value="Chromosome"/>
</dbReference>
<proteinExistence type="predicted"/>
<dbReference type="RefSeq" id="WP_160551672.1">
    <property type="nucleotide sequence ID" value="NZ_CP047650.1"/>
</dbReference>
<sequence length="397" mass="40508">MKPRSRPARGQRGFSLLELMIAVIIGMFSVLVILQVLGNTATSRRIAVAGGDAQLNGLAAVRAMTLDVEHAGLGLQSFNISGCSVSYTTSSDGASVTLPLAPVTINPATSLVPAGDANTDTLLVVSGNSGSPSEGDAVTSATASTAYVVTTPASFIANDRVVVAPATRAATCALQLATVGGVSGSVLTVSNGSSGLPSGSIVYNLGGTPTVRAYAVRNGDLTVCDYLAYNCGSSTYTSTVTPSVWVPVANNIASLRAQYARDTSGISGSTSTMDGIVDTYDQATPGSVAAVTIPLYCQWARVVGIRAAVVGRGQQYDKTLSYTGTSNASTAKSVLPLPVWDGSSTGTLNPTAVPITLSSGIADWDRYRYVVSQTTIPLRNAIWQGSQPAYQGGSGGC</sequence>
<keyword evidence="1" id="KW-0472">Membrane</keyword>
<feature type="transmembrane region" description="Helical" evidence="1">
    <location>
        <begin position="16"/>
        <end position="37"/>
    </location>
</feature>
<evidence type="ECO:0000313" key="2">
    <source>
        <dbReference type="EMBL" id="QHI98155.1"/>
    </source>
</evidence>
<dbReference type="InterPro" id="IPR032092">
    <property type="entry name" value="PilW"/>
</dbReference>
<dbReference type="EMBL" id="CP047650">
    <property type="protein sequence ID" value="QHI98155.1"/>
    <property type="molecule type" value="Genomic_DNA"/>
</dbReference>
<dbReference type="PROSITE" id="PS00409">
    <property type="entry name" value="PROKAR_NTER_METHYL"/>
    <property type="match status" value="1"/>
</dbReference>